<sequence>MKIAIVTACESNPTMSGIVTLPVTLAGAAVNAASSVAWFIPMLMAAIAYFHYELLDPESRPIDIDTELLSSQYDFIVVGAGSAECQLPTKANRVQSPANSLLDIRKWESCQTMPLVGGFPRGSPFLLLLHSGAAPFSLNFNLIGSQDLHIFHVAGAVVANRLTEMEQWSLLLLEAGGDETEISDVPLLAAYLQLSKLDWKYKTEPQGTACLGEFTHILAFGKSWFLQ</sequence>
<keyword evidence="2" id="KW-0472">Membrane</keyword>
<accession>A0ABQ9HMA0</accession>
<organism evidence="3 4">
    <name type="scientific">Dryococelus australis</name>
    <dbReference type="NCBI Taxonomy" id="614101"/>
    <lineage>
        <taxon>Eukaryota</taxon>
        <taxon>Metazoa</taxon>
        <taxon>Ecdysozoa</taxon>
        <taxon>Arthropoda</taxon>
        <taxon>Hexapoda</taxon>
        <taxon>Insecta</taxon>
        <taxon>Pterygota</taxon>
        <taxon>Neoptera</taxon>
        <taxon>Polyneoptera</taxon>
        <taxon>Phasmatodea</taxon>
        <taxon>Verophasmatodea</taxon>
        <taxon>Anareolatae</taxon>
        <taxon>Phasmatidae</taxon>
        <taxon>Eurycanthinae</taxon>
        <taxon>Dryococelus</taxon>
    </lineage>
</organism>
<name>A0ABQ9HMA0_9NEOP</name>
<comment type="similarity">
    <text evidence="1">Belongs to the GMC oxidoreductase family.</text>
</comment>
<reference evidence="3 4" key="1">
    <citation type="submission" date="2023-02" db="EMBL/GenBank/DDBJ databases">
        <title>LHISI_Scaffold_Assembly.</title>
        <authorList>
            <person name="Stuart O.P."/>
            <person name="Cleave R."/>
            <person name="Magrath M.J.L."/>
            <person name="Mikheyev A.S."/>
        </authorList>
    </citation>
    <scope>NUCLEOTIDE SEQUENCE [LARGE SCALE GENOMIC DNA]</scope>
    <source>
        <strain evidence="3">Daus_M_001</strain>
        <tissue evidence="3">Leg muscle</tissue>
    </source>
</reference>
<dbReference type="PANTHER" id="PTHR11552:SF227">
    <property type="entry name" value="GLUCOSE DEHYDROGENASE [FAD, QUINONE]-LIKE PROTEIN"/>
    <property type="match status" value="1"/>
</dbReference>
<dbReference type="InterPro" id="IPR036188">
    <property type="entry name" value="FAD/NAD-bd_sf"/>
</dbReference>
<proteinExistence type="inferred from homology"/>
<keyword evidence="4" id="KW-1185">Reference proteome</keyword>
<dbReference type="Gene3D" id="3.50.50.60">
    <property type="entry name" value="FAD/NAD(P)-binding domain"/>
    <property type="match status" value="1"/>
</dbReference>
<dbReference type="InterPro" id="IPR012132">
    <property type="entry name" value="GMC_OxRdtase"/>
</dbReference>
<dbReference type="Proteomes" id="UP001159363">
    <property type="component" value="Chromosome X"/>
</dbReference>
<evidence type="ECO:0000256" key="2">
    <source>
        <dbReference type="SAM" id="Phobius"/>
    </source>
</evidence>
<evidence type="ECO:0000313" key="3">
    <source>
        <dbReference type="EMBL" id="KAJ8885279.1"/>
    </source>
</evidence>
<comment type="caution">
    <text evidence="3">The sequence shown here is derived from an EMBL/GenBank/DDBJ whole genome shotgun (WGS) entry which is preliminary data.</text>
</comment>
<dbReference type="EMBL" id="JARBHB010000004">
    <property type="protein sequence ID" value="KAJ8885279.1"/>
    <property type="molecule type" value="Genomic_DNA"/>
</dbReference>
<feature type="transmembrane region" description="Helical" evidence="2">
    <location>
        <begin position="25"/>
        <end position="50"/>
    </location>
</feature>
<gene>
    <name evidence="3" type="ORF">PR048_011476</name>
</gene>
<keyword evidence="2" id="KW-0812">Transmembrane</keyword>
<protein>
    <submittedName>
        <fullName evidence="3">Uncharacterized protein</fullName>
    </submittedName>
</protein>
<dbReference type="Gene3D" id="3.30.560.10">
    <property type="entry name" value="Glucose Oxidase, domain 3"/>
    <property type="match status" value="1"/>
</dbReference>
<keyword evidence="2" id="KW-1133">Transmembrane helix</keyword>
<dbReference type="PANTHER" id="PTHR11552">
    <property type="entry name" value="GLUCOSE-METHANOL-CHOLINE GMC OXIDOREDUCTASE"/>
    <property type="match status" value="1"/>
</dbReference>
<evidence type="ECO:0000313" key="4">
    <source>
        <dbReference type="Proteomes" id="UP001159363"/>
    </source>
</evidence>
<evidence type="ECO:0000256" key="1">
    <source>
        <dbReference type="ARBA" id="ARBA00010790"/>
    </source>
</evidence>